<dbReference type="GO" id="GO:0003755">
    <property type="term" value="F:peptidyl-prolyl cis-trans isomerase activity"/>
    <property type="evidence" value="ECO:0007669"/>
    <property type="project" value="InterPro"/>
</dbReference>
<dbReference type="InterPro" id="IPR027304">
    <property type="entry name" value="Trigger_fact/SurA_dom_sf"/>
</dbReference>
<dbReference type="Gene3D" id="1.10.3120.10">
    <property type="entry name" value="Trigger factor, C-terminal domain"/>
    <property type="match status" value="1"/>
</dbReference>
<dbReference type="InterPro" id="IPR046357">
    <property type="entry name" value="PPIase_dom_sf"/>
</dbReference>
<dbReference type="PIRSF" id="PIRSF003095">
    <property type="entry name" value="Trigger_factor"/>
    <property type="match status" value="1"/>
</dbReference>
<dbReference type="InterPro" id="IPR036611">
    <property type="entry name" value="Trigger_fac_ribosome-bd_sf"/>
</dbReference>
<feature type="non-terminal residue" evidence="2">
    <location>
        <position position="400"/>
    </location>
</feature>
<proteinExistence type="predicted"/>
<dbReference type="GO" id="GO:0006457">
    <property type="term" value="P:protein folding"/>
    <property type="evidence" value="ECO:0007669"/>
    <property type="project" value="InterPro"/>
</dbReference>
<comment type="caution">
    <text evidence="2">The sequence shown here is derived from an EMBL/GenBank/DDBJ whole genome shotgun (WGS) entry which is preliminary data.</text>
</comment>
<feature type="domain" description="Trigger factor ribosome-binding bacterial" evidence="1">
    <location>
        <begin position="1"/>
        <end position="137"/>
    </location>
</feature>
<dbReference type="RefSeq" id="WP_304122289.1">
    <property type="nucleotide sequence ID" value="NZ_DYZA01000131.1"/>
</dbReference>
<reference evidence="2" key="1">
    <citation type="journal article" date="2021" name="PeerJ">
        <title>Extensive microbial diversity within the chicken gut microbiome revealed by metagenomics and culture.</title>
        <authorList>
            <person name="Gilroy R."/>
            <person name="Ravi A."/>
            <person name="Getino M."/>
            <person name="Pursley I."/>
            <person name="Horton D.L."/>
            <person name="Alikhan N.F."/>
            <person name="Baker D."/>
            <person name="Gharbi K."/>
            <person name="Hall N."/>
            <person name="Watson M."/>
            <person name="Adriaenssens E.M."/>
            <person name="Foster-Nyarko E."/>
            <person name="Jarju S."/>
            <person name="Secka A."/>
            <person name="Antonio M."/>
            <person name="Oren A."/>
            <person name="Chaudhuri R.R."/>
            <person name="La Ragione R."/>
            <person name="Hildebrand F."/>
            <person name="Pallen M.J."/>
        </authorList>
    </citation>
    <scope>NUCLEOTIDE SEQUENCE</scope>
    <source>
        <strain evidence="2">ChiGjej2B2-19336</strain>
    </source>
</reference>
<evidence type="ECO:0000313" key="2">
    <source>
        <dbReference type="EMBL" id="HJD97299.1"/>
    </source>
</evidence>
<organism evidence="2 3">
    <name type="scientific">Mailhella massiliensis</name>
    <dbReference type="NCBI Taxonomy" id="1903261"/>
    <lineage>
        <taxon>Bacteria</taxon>
        <taxon>Pseudomonadati</taxon>
        <taxon>Thermodesulfobacteriota</taxon>
        <taxon>Desulfovibrionia</taxon>
        <taxon>Desulfovibrionales</taxon>
        <taxon>Desulfovibrionaceae</taxon>
        <taxon>Mailhella</taxon>
    </lineage>
</organism>
<dbReference type="Proteomes" id="UP000698963">
    <property type="component" value="Unassembled WGS sequence"/>
</dbReference>
<sequence>MEYHLEKGEGGACRLSCVFSADEVGAEWKKAAAPFASSFRMAGFRPGKAPLEVLERQFGGRISEEAADALIGRGVRKALAAEGLLPVTSFVYEGGNALRGREFRFSVSFGYLPEGEEPDFSSLSVKEKVPAADAEQDAAALRDMLGRIAERVPVQEGRPQDGDIVQAEVTGRMDGRILPGMNTGPCRMRLMPLRPGEKAPDLDPVVRSLNVGETGAGTTVCPDNYPDPSLRGRDIELTVSLRAVEREILPPLTEETARRLGFGGVEALKAAAHGLALERSRARARMEAKRELAALLEAWEGVEPPAVLVEHGRREALRRSRQYLQSRYDSPDRLKEILAIMKEEAEQAARKKAVRRTLLLLWARGEGLDIREAELDKVLAGRAAAQKSDPASYRSSLVRG</sequence>
<reference evidence="2" key="2">
    <citation type="submission" date="2021-09" db="EMBL/GenBank/DDBJ databases">
        <authorList>
            <person name="Gilroy R."/>
        </authorList>
    </citation>
    <scope>NUCLEOTIDE SEQUENCE</scope>
    <source>
        <strain evidence="2">ChiGjej2B2-19336</strain>
    </source>
</reference>
<dbReference type="GO" id="GO:0015031">
    <property type="term" value="P:protein transport"/>
    <property type="evidence" value="ECO:0007669"/>
    <property type="project" value="InterPro"/>
</dbReference>
<dbReference type="InterPro" id="IPR037041">
    <property type="entry name" value="Trigger_fac_C_sf"/>
</dbReference>
<dbReference type="Gene3D" id="3.30.70.1050">
    <property type="entry name" value="Trigger factor ribosome-binding domain"/>
    <property type="match status" value="1"/>
</dbReference>
<dbReference type="SUPFAM" id="SSF109998">
    <property type="entry name" value="Triger factor/SurA peptide-binding domain-like"/>
    <property type="match status" value="1"/>
</dbReference>
<dbReference type="Pfam" id="PF05697">
    <property type="entry name" value="Trigger_N"/>
    <property type="match status" value="1"/>
</dbReference>
<dbReference type="InterPro" id="IPR005215">
    <property type="entry name" value="Trig_fac"/>
</dbReference>
<dbReference type="InterPro" id="IPR008881">
    <property type="entry name" value="Trigger_fac_ribosome-bd_bac"/>
</dbReference>
<protein>
    <recommendedName>
        <fullName evidence="1">Trigger factor ribosome-binding bacterial domain-containing protein</fullName>
    </recommendedName>
</protein>
<evidence type="ECO:0000259" key="1">
    <source>
        <dbReference type="Pfam" id="PF05697"/>
    </source>
</evidence>
<dbReference type="Gene3D" id="3.10.50.40">
    <property type="match status" value="1"/>
</dbReference>
<accession>A0A921AWB5</accession>
<dbReference type="EMBL" id="DYZA01000131">
    <property type="protein sequence ID" value="HJD97299.1"/>
    <property type="molecule type" value="Genomic_DNA"/>
</dbReference>
<gene>
    <name evidence="2" type="ORF">K8W16_06615</name>
</gene>
<evidence type="ECO:0000313" key="3">
    <source>
        <dbReference type="Proteomes" id="UP000698963"/>
    </source>
</evidence>
<dbReference type="SUPFAM" id="SSF102735">
    <property type="entry name" value="Trigger factor ribosome-binding domain"/>
    <property type="match status" value="1"/>
</dbReference>
<name>A0A921AWB5_9BACT</name>
<dbReference type="AlphaFoldDB" id="A0A921AWB5"/>